<dbReference type="GO" id="GO:0000160">
    <property type="term" value="P:phosphorelay signal transduction system"/>
    <property type="evidence" value="ECO:0007669"/>
    <property type="project" value="InterPro"/>
</dbReference>
<evidence type="ECO:0000256" key="1">
    <source>
        <dbReference type="PROSITE-ProRule" id="PRU00169"/>
    </source>
</evidence>
<sequence>MNILIVEDELLIALDLEAIVEDLGHTVIGPARTLDEALELAEQAEVALVDVQLADGVTGPAIAERLSSEHGVTVVFVTGNPEMVRDNRNAVGVVSKPHWPEKVSEALDYAAAIRFGKSLISPRFLMPLAS</sequence>
<dbReference type="SMART" id="SM00448">
    <property type="entry name" value="REC"/>
    <property type="match status" value="1"/>
</dbReference>
<dbReference type="Proteomes" id="UP000582090">
    <property type="component" value="Unassembled WGS sequence"/>
</dbReference>
<reference evidence="3 4" key="1">
    <citation type="submission" date="2020-08" db="EMBL/GenBank/DDBJ databases">
        <title>Genomic Encyclopedia of Type Strains, Phase IV (KMG-IV): sequencing the most valuable type-strain genomes for metagenomic binning, comparative biology and taxonomic classification.</title>
        <authorList>
            <person name="Goeker M."/>
        </authorList>
    </citation>
    <scope>NUCLEOTIDE SEQUENCE [LARGE SCALE GENOMIC DNA]</scope>
    <source>
        <strain evidence="3 4">DSM 26575</strain>
    </source>
</reference>
<dbReference type="AlphaFoldDB" id="A0A7W6CR86"/>
<dbReference type="SUPFAM" id="SSF52172">
    <property type="entry name" value="CheY-like"/>
    <property type="match status" value="1"/>
</dbReference>
<name>A0A7W6CR86_9HYPH</name>
<proteinExistence type="predicted"/>
<organism evidence="3 4">
    <name type="scientific">Rhizobium metallidurans</name>
    <dbReference type="NCBI Taxonomy" id="1265931"/>
    <lineage>
        <taxon>Bacteria</taxon>
        <taxon>Pseudomonadati</taxon>
        <taxon>Pseudomonadota</taxon>
        <taxon>Alphaproteobacteria</taxon>
        <taxon>Hyphomicrobiales</taxon>
        <taxon>Rhizobiaceae</taxon>
        <taxon>Rhizobium/Agrobacterium group</taxon>
        <taxon>Rhizobium</taxon>
    </lineage>
</organism>
<dbReference type="Pfam" id="PF00072">
    <property type="entry name" value="Response_reg"/>
    <property type="match status" value="1"/>
</dbReference>
<protein>
    <submittedName>
        <fullName evidence="3">CheY-like chemotaxis protein</fullName>
    </submittedName>
</protein>
<gene>
    <name evidence="3" type="ORF">GGQ67_002387</name>
</gene>
<dbReference type="NCBIfam" id="NF009972">
    <property type="entry name" value="PRK13435.1-3"/>
    <property type="match status" value="1"/>
</dbReference>
<evidence type="ECO:0000313" key="4">
    <source>
        <dbReference type="Proteomes" id="UP000582090"/>
    </source>
</evidence>
<comment type="caution">
    <text evidence="3">The sequence shown here is derived from an EMBL/GenBank/DDBJ whole genome shotgun (WGS) entry which is preliminary data.</text>
</comment>
<evidence type="ECO:0000259" key="2">
    <source>
        <dbReference type="PROSITE" id="PS50110"/>
    </source>
</evidence>
<evidence type="ECO:0000313" key="3">
    <source>
        <dbReference type="EMBL" id="MBB3964724.1"/>
    </source>
</evidence>
<dbReference type="Gene3D" id="3.40.50.2300">
    <property type="match status" value="1"/>
</dbReference>
<keyword evidence="1" id="KW-0597">Phosphoprotein</keyword>
<feature type="modified residue" description="4-aspartylphosphate" evidence="1">
    <location>
        <position position="50"/>
    </location>
</feature>
<keyword evidence="4" id="KW-1185">Reference proteome</keyword>
<dbReference type="InterPro" id="IPR001789">
    <property type="entry name" value="Sig_transdc_resp-reg_receiver"/>
</dbReference>
<feature type="domain" description="Response regulatory" evidence="2">
    <location>
        <begin position="2"/>
        <end position="111"/>
    </location>
</feature>
<dbReference type="EMBL" id="JACIDW010000006">
    <property type="protein sequence ID" value="MBB3964724.1"/>
    <property type="molecule type" value="Genomic_DNA"/>
</dbReference>
<dbReference type="InterPro" id="IPR011006">
    <property type="entry name" value="CheY-like_superfamily"/>
</dbReference>
<dbReference type="PROSITE" id="PS50110">
    <property type="entry name" value="RESPONSE_REGULATORY"/>
    <property type="match status" value="1"/>
</dbReference>
<accession>A0A7W6CR86</accession>